<sequence>MANELVELCQRMQLSEKEKLCISLRKDPIAKSKKEAQFSILFRLLTNRLFNAEAFKGTVRSLWVGRGGVTLRSIDDNLFMAVFQLRDDLDRVFVQSPWTYDKKLIQIVCFEGDYTTNGGQVYSLSFLD</sequence>
<organism evidence="1">
    <name type="scientific">Fagus sylvatica</name>
    <name type="common">Beechnut</name>
    <dbReference type="NCBI Taxonomy" id="28930"/>
    <lineage>
        <taxon>Eukaryota</taxon>
        <taxon>Viridiplantae</taxon>
        <taxon>Streptophyta</taxon>
        <taxon>Embryophyta</taxon>
        <taxon>Tracheophyta</taxon>
        <taxon>Spermatophyta</taxon>
        <taxon>Magnoliopsida</taxon>
        <taxon>eudicotyledons</taxon>
        <taxon>Gunneridae</taxon>
        <taxon>Pentapetalae</taxon>
        <taxon>rosids</taxon>
        <taxon>fabids</taxon>
        <taxon>Fagales</taxon>
        <taxon>Fagaceae</taxon>
        <taxon>Fagus</taxon>
    </lineage>
</organism>
<evidence type="ECO:0000313" key="1">
    <source>
        <dbReference type="EMBL" id="SPC97448.1"/>
    </source>
</evidence>
<dbReference type="EMBL" id="OIVN01001772">
    <property type="protein sequence ID" value="SPC97448.1"/>
    <property type="molecule type" value="Genomic_DNA"/>
</dbReference>
<reference evidence="1" key="1">
    <citation type="submission" date="2018-02" db="EMBL/GenBank/DDBJ databases">
        <authorList>
            <person name="Cohen D.B."/>
            <person name="Kent A.D."/>
        </authorList>
    </citation>
    <scope>NUCLEOTIDE SEQUENCE</scope>
</reference>
<accession>A0A2N9GDG4</accession>
<proteinExistence type="predicted"/>
<dbReference type="AlphaFoldDB" id="A0A2N9GDG4"/>
<gene>
    <name evidence="1" type="ORF">FSB_LOCUS25330</name>
</gene>
<name>A0A2N9GDG4_FAGSY</name>
<protein>
    <submittedName>
        <fullName evidence="1">Uncharacterized protein</fullName>
    </submittedName>
</protein>